<dbReference type="Gene3D" id="1.10.101.10">
    <property type="entry name" value="PGBD-like superfamily/PGBD"/>
    <property type="match status" value="1"/>
</dbReference>
<keyword evidence="4" id="KW-1185">Reference proteome</keyword>
<organism evidence="3 4">
    <name type="scientific">Fontibacillus solani</name>
    <dbReference type="NCBI Taxonomy" id="1572857"/>
    <lineage>
        <taxon>Bacteria</taxon>
        <taxon>Bacillati</taxon>
        <taxon>Bacillota</taxon>
        <taxon>Bacilli</taxon>
        <taxon>Bacillales</taxon>
        <taxon>Paenibacillaceae</taxon>
        <taxon>Fontibacillus</taxon>
    </lineage>
</organism>
<comment type="caution">
    <text evidence="3">The sequence shown here is derived from an EMBL/GenBank/DDBJ whole genome shotgun (WGS) entry which is preliminary data.</text>
</comment>
<dbReference type="InterPro" id="IPR036366">
    <property type="entry name" value="PGBDSf"/>
</dbReference>
<feature type="chain" id="PRO_5031472851" evidence="1">
    <location>
        <begin position="27"/>
        <end position="154"/>
    </location>
</feature>
<evidence type="ECO:0000256" key="1">
    <source>
        <dbReference type="SAM" id="SignalP"/>
    </source>
</evidence>
<sequence length="154" mass="16476">MKKRKISVVYSLILSTSLIIAGVVSAASNDFSGWPTLQSGSSGGYVRALQANLYAFGLSGTVGSIDGSYGANTVTAVKSFQTSESLTSDGKVGSATWNAMSYYTTVTVTDYEFYLWTPSSTTYWVNYVNQSGGGLKYYLTYKSNNSVVNSGTVY</sequence>
<evidence type="ECO:0000259" key="2">
    <source>
        <dbReference type="Pfam" id="PF01471"/>
    </source>
</evidence>
<feature type="domain" description="Peptidoglycan binding-like" evidence="2">
    <location>
        <begin position="43"/>
        <end position="100"/>
    </location>
</feature>
<evidence type="ECO:0000313" key="3">
    <source>
        <dbReference type="EMBL" id="MBA9084169.1"/>
    </source>
</evidence>
<feature type="signal peptide" evidence="1">
    <location>
        <begin position="1"/>
        <end position="26"/>
    </location>
</feature>
<dbReference type="GO" id="GO:0016787">
    <property type="term" value="F:hydrolase activity"/>
    <property type="evidence" value="ECO:0007669"/>
    <property type="project" value="UniProtKB-KW"/>
</dbReference>
<dbReference type="Proteomes" id="UP000567067">
    <property type="component" value="Unassembled WGS sequence"/>
</dbReference>
<dbReference type="RefSeq" id="WP_182534243.1">
    <property type="nucleotide sequence ID" value="NZ_JACJIP010000002.1"/>
</dbReference>
<reference evidence="3 4" key="1">
    <citation type="submission" date="2020-08" db="EMBL/GenBank/DDBJ databases">
        <title>Genomic Encyclopedia of Type Strains, Phase III (KMG-III): the genomes of soil and plant-associated and newly described type strains.</title>
        <authorList>
            <person name="Whitman W."/>
        </authorList>
    </citation>
    <scope>NUCLEOTIDE SEQUENCE [LARGE SCALE GENOMIC DNA]</scope>
    <source>
        <strain evidence="3 4">CECT 8693</strain>
    </source>
</reference>
<dbReference type="Pfam" id="PF01471">
    <property type="entry name" value="PG_binding_1"/>
    <property type="match status" value="1"/>
</dbReference>
<evidence type="ECO:0000313" key="4">
    <source>
        <dbReference type="Proteomes" id="UP000567067"/>
    </source>
</evidence>
<accession>A0A7W3XQ66</accession>
<gene>
    <name evidence="3" type="ORF">FHR92_000623</name>
</gene>
<protein>
    <submittedName>
        <fullName evidence="3">Peptidoglycan hydrolase-like protein with peptidoglycan-binding domain</fullName>
    </submittedName>
</protein>
<proteinExistence type="predicted"/>
<dbReference type="InterPro" id="IPR036365">
    <property type="entry name" value="PGBD-like_sf"/>
</dbReference>
<keyword evidence="1" id="KW-0732">Signal</keyword>
<dbReference type="EMBL" id="JACJIP010000002">
    <property type="protein sequence ID" value="MBA9084169.1"/>
    <property type="molecule type" value="Genomic_DNA"/>
</dbReference>
<name>A0A7W3XQ66_9BACL</name>
<dbReference type="InterPro" id="IPR002477">
    <property type="entry name" value="Peptidoglycan-bd-like"/>
</dbReference>
<dbReference type="SUPFAM" id="SSF47090">
    <property type="entry name" value="PGBD-like"/>
    <property type="match status" value="1"/>
</dbReference>
<keyword evidence="3" id="KW-0378">Hydrolase</keyword>
<dbReference type="AlphaFoldDB" id="A0A7W3XQ66"/>